<keyword evidence="1" id="KW-0378">Hydrolase</keyword>
<dbReference type="OrthoDB" id="2446745at2759"/>
<organism evidence="1 2">
    <name type="scientific">Phytophthora megakarya</name>
    <dbReference type="NCBI Taxonomy" id="4795"/>
    <lineage>
        <taxon>Eukaryota</taxon>
        <taxon>Sar</taxon>
        <taxon>Stramenopiles</taxon>
        <taxon>Oomycota</taxon>
        <taxon>Peronosporomycetes</taxon>
        <taxon>Peronosporales</taxon>
        <taxon>Peronosporaceae</taxon>
        <taxon>Phytophthora</taxon>
    </lineage>
</organism>
<accession>A0A225WZY6</accession>
<keyword evidence="1" id="KW-0547">Nucleotide-binding</keyword>
<protein>
    <submittedName>
        <fullName evidence="1">Helitron helicase</fullName>
    </submittedName>
</protein>
<dbReference type="GO" id="GO:0004386">
    <property type="term" value="F:helicase activity"/>
    <property type="evidence" value="ECO:0007669"/>
    <property type="project" value="UniProtKB-KW"/>
</dbReference>
<evidence type="ECO:0000313" key="1">
    <source>
        <dbReference type="EMBL" id="OWZ23033.1"/>
    </source>
</evidence>
<reference evidence="2" key="1">
    <citation type="submission" date="2017-03" db="EMBL/GenBank/DDBJ databases">
        <title>Phytopthora megakarya and P. palmivora, two closely related causual agents of cacao black pod achieved similar genome size and gene model numbers by different mechanisms.</title>
        <authorList>
            <person name="Ali S."/>
            <person name="Shao J."/>
            <person name="Larry D.J."/>
            <person name="Kronmiller B."/>
            <person name="Shen D."/>
            <person name="Strem M.D."/>
            <person name="Melnick R.L."/>
            <person name="Guiltinan M.J."/>
            <person name="Tyler B.M."/>
            <person name="Meinhardt L.W."/>
            <person name="Bailey B.A."/>
        </authorList>
    </citation>
    <scope>NUCLEOTIDE SEQUENCE [LARGE SCALE GENOMIC DNA]</scope>
    <source>
        <strain evidence="2">zdho120</strain>
    </source>
</reference>
<name>A0A225WZY6_9STRA</name>
<evidence type="ECO:0000313" key="2">
    <source>
        <dbReference type="Proteomes" id="UP000198211"/>
    </source>
</evidence>
<gene>
    <name evidence="1" type="ORF">PHMEG_0002141</name>
</gene>
<keyword evidence="2" id="KW-1185">Reference proteome</keyword>
<sequence>MSPRYISRYYLRLILCYRRGPRSFEDLKTGDGVVMEAYKAPAYHLEYDEESHRCLLETSAFLMPRQLKYIFAVLLVYSKPASSSELWEAHMQALCKDFQRDELNSIRYEVSNDQQSTDNTGEQPVHRRAIYVTLRDIHEHLLTNGQNLEIYGSRIPHRGQQITDTLQWEMIFLDPPWNRKIVFIGKILAYVRKKKVFR</sequence>
<comment type="caution">
    <text evidence="1">The sequence shown here is derived from an EMBL/GenBank/DDBJ whole genome shotgun (WGS) entry which is preliminary data.</text>
</comment>
<dbReference type="AlphaFoldDB" id="A0A225WZY6"/>
<proteinExistence type="predicted"/>
<dbReference type="STRING" id="4795.A0A225WZY6"/>
<keyword evidence="1" id="KW-0347">Helicase</keyword>
<dbReference type="EMBL" id="NBNE01000090">
    <property type="protein sequence ID" value="OWZ23033.1"/>
    <property type="molecule type" value="Genomic_DNA"/>
</dbReference>
<keyword evidence="1" id="KW-0067">ATP-binding</keyword>
<dbReference type="Proteomes" id="UP000198211">
    <property type="component" value="Unassembled WGS sequence"/>
</dbReference>